<name>A0A2K1ZBU6_POPTR</name>
<evidence type="ECO:0000256" key="12">
    <source>
        <dbReference type="RuleBase" id="RU003465"/>
    </source>
</evidence>
<evidence type="ECO:0000256" key="9">
    <source>
        <dbReference type="ARBA" id="ARBA00023211"/>
    </source>
</evidence>
<dbReference type="InterPro" id="IPR001932">
    <property type="entry name" value="PPM-type_phosphatase-like_dom"/>
</dbReference>
<feature type="domain" description="PPM-type phosphatase" evidence="14">
    <location>
        <begin position="49"/>
        <end position="362"/>
    </location>
</feature>
<evidence type="ECO:0000256" key="5">
    <source>
        <dbReference type="ARBA" id="ARBA00022723"/>
    </source>
</evidence>
<dbReference type="GO" id="GO:0046872">
    <property type="term" value="F:metal ion binding"/>
    <property type="evidence" value="ECO:0007669"/>
    <property type="project" value="UniProtKB-KW"/>
</dbReference>
<keyword evidence="16" id="KW-1185">Reference proteome</keyword>
<evidence type="ECO:0000256" key="4">
    <source>
        <dbReference type="ARBA" id="ARBA00013081"/>
    </source>
</evidence>
<accession>A0A2K1ZBU6</accession>
<evidence type="ECO:0000259" key="14">
    <source>
        <dbReference type="PROSITE" id="PS51746"/>
    </source>
</evidence>
<keyword evidence="13" id="KW-1133">Transmembrane helix</keyword>
<evidence type="ECO:0000256" key="3">
    <source>
        <dbReference type="ARBA" id="ARBA00006702"/>
    </source>
</evidence>
<dbReference type="InterPro" id="IPR015655">
    <property type="entry name" value="PP2C"/>
</dbReference>
<comment type="similarity">
    <text evidence="3 12">Belongs to the PP2C family.</text>
</comment>
<keyword evidence="7" id="KW-0460">Magnesium</keyword>
<evidence type="ECO:0000256" key="8">
    <source>
        <dbReference type="ARBA" id="ARBA00022912"/>
    </source>
</evidence>
<keyword evidence="8 12" id="KW-0904">Protein phosphatase</keyword>
<keyword evidence="13" id="KW-0812">Transmembrane</keyword>
<dbReference type="InterPro" id="IPR036457">
    <property type="entry name" value="PPM-type-like_dom_sf"/>
</dbReference>
<dbReference type="Pfam" id="PF00481">
    <property type="entry name" value="PP2C"/>
    <property type="match status" value="1"/>
</dbReference>
<dbReference type="FunFam" id="3.60.40.10:FF:000008">
    <property type="entry name" value="Phosphatase 2C family protein"/>
    <property type="match status" value="1"/>
</dbReference>
<dbReference type="GO" id="GO:0004722">
    <property type="term" value="F:protein serine/threonine phosphatase activity"/>
    <property type="evidence" value="ECO:0000318"/>
    <property type="project" value="GO_Central"/>
</dbReference>
<gene>
    <name evidence="15" type="ORF">POPTR_008G046900</name>
</gene>
<evidence type="ECO:0000256" key="11">
    <source>
        <dbReference type="ARBA" id="ARBA00048336"/>
    </source>
</evidence>
<evidence type="ECO:0000313" key="16">
    <source>
        <dbReference type="Proteomes" id="UP000006729"/>
    </source>
</evidence>
<dbReference type="InParanoid" id="A0A2K1ZBU6"/>
<dbReference type="GO" id="GO:1902531">
    <property type="term" value="P:regulation of intracellular signal transduction"/>
    <property type="evidence" value="ECO:0000318"/>
    <property type="project" value="GO_Central"/>
</dbReference>
<dbReference type="SUPFAM" id="SSF81606">
    <property type="entry name" value="PP2C-like"/>
    <property type="match status" value="1"/>
</dbReference>
<dbReference type="Gene3D" id="3.60.40.10">
    <property type="entry name" value="PPM-type phosphatase domain"/>
    <property type="match status" value="1"/>
</dbReference>
<evidence type="ECO:0000256" key="7">
    <source>
        <dbReference type="ARBA" id="ARBA00022842"/>
    </source>
</evidence>
<dbReference type="PANTHER" id="PTHR47992">
    <property type="entry name" value="PROTEIN PHOSPHATASE"/>
    <property type="match status" value="1"/>
</dbReference>
<evidence type="ECO:0000256" key="10">
    <source>
        <dbReference type="ARBA" id="ARBA00047761"/>
    </source>
</evidence>
<keyword evidence="9" id="KW-0464">Manganese</keyword>
<dbReference type="AlphaFoldDB" id="A0A2K1ZBU6"/>
<comment type="catalytic activity">
    <reaction evidence="10">
        <text>O-phospho-L-seryl-[protein] + H2O = L-seryl-[protein] + phosphate</text>
        <dbReference type="Rhea" id="RHEA:20629"/>
        <dbReference type="Rhea" id="RHEA-COMP:9863"/>
        <dbReference type="Rhea" id="RHEA-COMP:11604"/>
        <dbReference type="ChEBI" id="CHEBI:15377"/>
        <dbReference type="ChEBI" id="CHEBI:29999"/>
        <dbReference type="ChEBI" id="CHEBI:43474"/>
        <dbReference type="ChEBI" id="CHEBI:83421"/>
        <dbReference type="EC" id="3.1.3.16"/>
    </reaction>
</comment>
<dbReference type="InterPro" id="IPR000222">
    <property type="entry name" value="PP2C_BS"/>
</dbReference>
<dbReference type="EC" id="3.1.3.16" evidence="4"/>
<proteinExistence type="inferred from homology"/>
<dbReference type="Proteomes" id="UP000006729">
    <property type="component" value="Chromosome 8"/>
</dbReference>
<comment type="cofactor">
    <cofactor evidence="2">
        <name>Mg(2+)</name>
        <dbReference type="ChEBI" id="CHEBI:18420"/>
    </cofactor>
</comment>
<evidence type="ECO:0000256" key="2">
    <source>
        <dbReference type="ARBA" id="ARBA00001946"/>
    </source>
</evidence>
<evidence type="ECO:0000256" key="6">
    <source>
        <dbReference type="ARBA" id="ARBA00022801"/>
    </source>
</evidence>
<protein>
    <recommendedName>
        <fullName evidence="4">protein-serine/threonine phosphatase</fullName>
        <ecNumber evidence="4">3.1.3.16</ecNumber>
    </recommendedName>
</protein>
<evidence type="ECO:0000256" key="13">
    <source>
        <dbReference type="SAM" id="Phobius"/>
    </source>
</evidence>
<dbReference type="FunCoup" id="A0A2K1ZBU6">
    <property type="interactions" value="4139"/>
</dbReference>
<dbReference type="GO" id="GO:0016020">
    <property type="term" value="C:membrane"/>
    <property type="evidence" value="ECO:0007669"/>
    <property type="project" value="UniProtKB-ARBA"/>
</dbReference>
<organism evidence="15 16">
    <name type="scientific">Populus trichocarpa</name>
    <name type="common">Western balsam poplar</name>
    <name type="synonym">Populus balsamifera subsp. trichocarpa</name>
    <dbReference type="NCBI Taxonomy" id="3694"/>
    <lineage>
        <taxon>Eukaryota</taxon>
        <taxon>Viridiplantae</taxon>
        <taxon>Streptophyta</taxon>
        <taxon>Embryophyta</taxon>
        <taxon>Tracheophyta</taxon>
        <taxon>Spermatophyta</taxon>
        <taxon>Magnoliopsida</taxon>
        <taxon>eudicotyledons</taxon>
        <taxon>Gunneridae</taxon>
        <taxon>Pentapetalae</taxon>
        <taxon>rosids</taxon>
        <taxon>fabids</taxon>
        <taxon>Malpighiales</taxon>
        <taxon>Salicaceae</taxon>
        <taxon>Saliceae</taxon>
        <taxon>Populus</taxon>
    </lineage>
</organism>
<comment type="catalytic activity">
    <reaction evidence="11">
        <text>O-phospho-L-threonyl-[protein] + H2O = L-threonyl-[protein] + phosphate</text>
        <dbReference type="Rhea" id="RHEA:47004"/>
        <dbReference type="Rhea" id="RHEA-COMP:11060"/>
        <dbReference type="Rhea" id="RHEA-COMP:11605"/>
        <dbReference type="ChEBI" id="CHEBI:15377"/>
        <dbReference type="ChEBI" id="CHEBI:30013"/>
        <dbReference type="ChEBI" id="CHEBI:43474"/>
        <dbReference type="ChEBI" id="CHEBI:61977"/>
        <dbReference type="EC" id="3.1.3.16"/>
    </reaction>
</comment>
<evidence type="ECO:0000256" key="1">
    <source>
        <dbReference type="ARBA" id="ARBA00001936"/>
    </source>
</evidence>
<keyword evidence="6 12" id="KW-0378">Hydrolase</keyword>
<dbReference type="STRING" id="3694.A0A2K1ZBU6"/>
<reference evidence="15 16" key="1">
    <citation type="journal article" date="2006" name="Science">
        <title>The genome of black cottonwood, Populus trichocarpa (Torr. &amp; Gray).</title>
        <authorList>
            <person name="Tuskan G.A."/>
            <person name="Difazio S."/>
            <person name="Jansson S."/>
            <person name="Bohlmann J."/>
            <person name="Grigoriev I."/>
            <person name="Hellsten U."/>
            <person name="Putnam N."/>
            <person name="Ralph S."/>
            <person name="Rombauts S."/>
            <person name="Salamov A."/>
            <person name="Schein J."/>
            <person name="Sterck L."/>
            <person name="Aerts A."/>
            <person name="Bhalerao R.R."/>
            <person name="Bhalerao R.P."/>
            <person name="Blaudez D."/>
            <person name="Boerjan W."/>
            <person name="Brun A."/>
            <person name="Brunner A."/>
            <person name="Busov V."/>
            <person name="Campbell M."/>
            <person name="Carlson J."/>
            <person name="Chalot M."/>
            <person name="Chapman J."/>
            <person name="Chen G.L."/>
            <person name="Cooper D."/>
            <person name="Coutinho P.M."/>
            <person name="Couturier J."/>
            <person name="Covert S."/>
            <person name="Cronk Q."/>
            <person name="Cunningham R."/>
            <person name="Davis J."/>
            <person name="Degroeve S."/>
            <person name="Dejardin A."/>
            <person name="Depamphilis C."/>
            <person name="Detter J."/>
            <person name="Dirks B."/>
            <person name="Dubchak I."/>
            <person name="Duplessis S."/>
            <person name="Ehlting J."/>
            <person name="Ellis B."/>
            <person name="Gendler K."/>
            <person name="Goodstein D."/>
            <person name="Gribskov M."/>
            <person name="Grimwood J."/>
            <person name="Groover A."/>
            <person name="Gunter L."/>
            <person name="Hamberger B."/>
            <person name="Heinze B."/>
            <person name="Helariutta Y."/>
            <person name="Henrissat B."/>
            <person name="Holligan D."/>
            <person name="Holt R."/>
            <person name="Huang W."/>
            <person name="Islam-Faridi N."/>
            <person name="Jones S."/>
            <person name="Jones-Rhoades M."/>
            <person name="Jorgensen R."/>
            <person name="Joshi C."/>
            <person name="Kangasjarvi J."/>
            <person name="Karlsson J."/>
            <person name="Kelleher C."/>
            <person name="Kirkpatrick R."/>
            <person name="Kirst M."/>
            <person name="Kohler A."/>
            <person name="Kalluri U."/>
            <person name="Larimer F."/>
            <person name="Leebens-Mack J."/>
            <person name="Leple J.C."/>
            <person name="Locascio P."/>
            <person name="Lou Y."/>
            <person name="Lucas S."/>
            <person name="Martin F."/>
            <person name="Montanini B."/>
            <person name="Napoli C."/>
            <person name="Nelson D.R."/>
            <person name="Nelson C."/>
            <person name="Nieminen K."/>
            <person name="Nilsson O."/>
            <person name="Pereda V."/>
            <person name="Peter G."/>
            <person name="Philippe R."/>
            <person name="Pilate G."/>
            <person name="Poliakov A."/>
            <person name="Razumovskaya J."/>
            <person name="Richardson P."/>
            <person name="Rinaldi C."/>
            <person name="Ritland K."/>
            <person name="Rouze P."/>
            <person name="Ryaboy D."/>
            <person name="Schmutz J."/>
            <person name="Schrader J."/>
            <person name="Segerman B."/>
            <person name="Shin H."/>
            <person name="Siddiqui A."/>
            <person name="Sterky F."/>
            <person name="Terry A."/>
            <person name="Tsai C.J."/>
            <person name="Uberbacher E."/>
            <person name="Unneberg P."/>
            <person name="Vahala J."/>
            <person name="Wall K."/>
            <person name="Wessler S."/>
            <person name="Yang G."/>
            <person name="Yin T."/>
            <person name="Douglas C."/>
            <person name="Marra M."/>
            <person name="Sandberg G."/>
            <person name="Van de Peer Y."/>
            <person name="Rokhsar D."/>
        </authorList>
    </citation>
    <scope>NUCLEOTIDE SEQUENCE [LARGE SCALE GENOMIC DNA]</scope>
    <source>
        <strain evidence="16">cv. Nisqually</strain>
        <strain evidence="15">Nisqually-1</strain>
    </source>
</reference>
<reference evidence="15" key="2">
    <citation type="submission" date="2017-07" db="EMBL/GenBank/DDBJ databases">
        <title>WGS assembly of Populus trichocarpa.</title>
        <authorList>
            <person name="Tuskan G."/>
            <person name="Difazio S."/>
            <person name="Jansson S."/>
            <person name="Bohlmann J."/>
            <person name="Grigoriev I."/>
            <person name="Hellsten U."/>
            <person name="Putnam N."/>
            <person name="Ralph S."/>
            <person name="Rombauts S."/>
            <person name="Salamov A."/>
            <person name="Schein J."/>
            <person name="Sterck L."/>
            <person name="Aerts A."/>
            <person name="Bhalerao R."/>
            <person name="Bhalerao R."/>
            <person name="Blaudez D."/>
            <person name="Boerjan W."/>
            <person name="Brun A."/>
            <person name="Brunner A."/>
            <person name="Busov V."/>
            <person name="Campbell M."/>
            <person name="Carlson J."/>
            <person name="Chalot M."/>
            <person name="Chapman J."/>
            <person name="Chen G."/>
            <person name="Cooper D."/>
            <person name="Coutinho P."/>
            <person name="Couturier J."/>
            <person name="Covert S."/>
            <person name="Cronk Q."/>
            <person name="Cunningham R."/>
            <person name="Davis J."/>
            <person name="Degroeve S."/>
            <person name="Dejardin A."/>
            <person name="Depamphilis C."/>
            <person name="Detter J."/>
            <person name="Dirks B."/>
            <person name="Dubchak I."/>
            <person name="Duplessis S."/>
            <person name="Ehlting J."/>
            <person name="Ellis B."/>
            <person name="Gendler K."/>
            <person name="Goodstein D."/>
            <person name="Gribskov M."/>
            <person name="Grimwood J."/>
            <person name="Groover A."/>
            <person name="Gunter L."/>
            <person name="Hamberger B."/>
            <person name="Heinze B."/>
            <person name="Helariutta Y."/>
            <person name="Henrissat B."/>
            <person name="Holligan D."/>
            <person name="Holt R."/>
            <person name="Huang W."/>
            <person name="Islam-Faridi N."/>
            <person name="Jones S."/>
            <person name="Jones-Rhoades M."/>
            <person name="Jorgensen R."/>
            <person name="Joshi C."/>
            <person name="Kangasjarvi J."/>
            <person name="Karlsson J."/>
            <person name="Kelleher C."/>
            <person name="Kirkpatrick R."/>
            <person name="Kirst M."/>
            <person name="Kohler A."/>
            <person name="Kalluri U."/>
            <person name="Larimer F."/>
            <person name="Leebens-Mack J."/>
            <person name="Leple J."/>
            <person name="Locascio P."/>
            <person name="Lou Y."/>
            <person name="Lucas S."/>
            <person name="Martin F."/>
            <person name="Montanini B."/>
            <person name="Napoli C."/>
            <person name="Nelson D."/>
            <person name="Nelson C."/>
            <person name="Nieminen K."/>
            <person name="Nilsson O."/>
            <person name="Pereda V."/>
            <person name="Peter G."/>
            <person name="Philippe R."/>
            <person name="Pilate G."/>
            <person name="Poliakov A."/>
            <person name="Razumovskaya J."/>
            <person name="Richardson P."/>
            <person name="Rinaldi C."/>
            <person name="Ritland K."/>
            <person name="Rouze P."/>
            <person name="Ryaboy D."/>
            <person name="Schmutz J."/>
            <person name="Schrader J."/>
            <person name="Segerman B."/>
            <person name="Shin H."/>
            <person name="Siddiqui A."/>
            <person name="Sterky F."/>
            <person name="Terry A."/>
            <person name="Tsai C."/>
            <person name="Uberbacher E."/>
            <person name="Unneberg P."/>
            <person name="Vahala J."/>
            <person name="Wall K."/>
            <person name="Wessler S."/>
            <person name="Yang G."/>
            <person name="Yin T."/>
            <person name="Douglas C."/>
            <person name="Marra M."/>
            <person name="Sandberg G."/>
            <person name="Van De Peer Y."/>
            <person name="Rokhsar D."/>
        </authorList>
    </citation>
    <scope>NUCLEOTIDE SEQUENCE</scope>
    <source>
        <strain evidence="15">Nisqually-1</strain>
    </source>
</reference>
<dbReference type="EMBL" id="CM009297">
    <property type="protein sequence ID" value="PNT22754.1"/>
    <property type="molecule type" value="Genomic_DNA"/>
</dbReference>
<keyword evidence="5" id="KW-0479">Metal-binding</keyword>
<dbReference type="PROSITE" id="PS51746">
    <property type="entry name" value="PPM_2"/>
    <property type="match status" value="1"/>
</dbReference>
<comment type="cofactor">
    <cofactor evidence="1">
        <name>Mn(2+)</name>
        <dbReference type="ChEBI" id="CHEBI:29035"/>
    </cofactor>
</comment>
<evidence type="ECO:0000313" key="15">
    <source>
        <dbReference type="EMBL" id="PNT22754.1"/>
    </source>
</evidence>
<keyword evidence="13" id="KW-0472">Membrane</keyword>
<feature type="transmembrane region" description="Helical" evidence="13">
    <location>
        <begin position="152"/>
        <end position="172"/>
    </location>
</feature>
<dbReference type="EMBL" id="CM009297">
    <property type="protein sequence ID" value="PNT22757.1"/>
    <property type="molecule type" value="Genomic_DNA"/>
</dbReference>
<dbReference type="SMART" id="SM00332">
    <property type="entry name" value="PP2Cc"/>
    <property type="match status" value="1"/>
</dbReference>
<dbReference type="CDD" id="cd00143">
    <property type="entry name" value="PP2Cc"/>
    <property type="match status" value="1"/>
</dbReference>
<sequence>MVSATLMRFVSPCWKPSVEGENSSNGGDAAGRAEGLLWYKDSGQHVNGEFSMAVIQANNLLEDCSHLESGPMSSAESGPHGTFVGVYDGHGGPEAARFVNERLFENIKTIHGAEFTSENNGMSANVINKAFLATEEEFLSLVKKQWLNKPQIASVGACCLVGVVCSGVLYIANAGDSRVVLGRLERAIKEIKAVQLSYEHNASIESVREELHSLHPDDPRIVVLKHKVWRVKGLIQISRSIGDAYLKRAEFNREPLLAKFRLPEPFDKPILKAEPTILVQKLCPEDQFLIFASDGLWEHLSNQEAVDIVHSCPRNGVARKLLKAALCEAAKKREMRYSDLKRIDRGVRRHFHDDITVIVLFLDSNLVSRSSFRGPLISIKGGCGVSGNGNT</sequence>
<dbReference type="PROSITE" id="PS01032">
    <property type="entry name" value="PPM_1"/>
    <property type="match status" value="1"/>
</dbReference>